<dbReference type="SUPFAM" id="SSF53335">
    <property type="entry name" value="S-adenosyl-L-methionine-dependent methyltransferases"/>
    <property type="match status" value="1"/>
</dbReference>
<dbReference type="RefSeq" id="XP_007406731.1">
    <property type="nucleotide sequence ID" value="XM_007406669.1"/>
</dbReference>
<dbReference type="HOGENOM" id="CLU_032409_0_1_1"/>
<dbReference type="InterPro" id="IPR025784">
    <property type="entry name" value="EFM7"/>
</dbReference>
<keyword evidence="2" id="KW-0489">Methyltransferase</keyword>
<keyword evidence="6" id="KW-1185">Reference proteome</keyword>
<dbReference type="STRING" id="747676.F4RCR0"/>
<dbReference type="OrthoDB" id="46564at2759"/>
<dbReference type="Pfam" id="PF10294">
    <property type="entry name" value="Methyltransf_16"/>
    <property type="match status" value="1"/>
</dbReference>
<accession>F4RCR0</accession>
<evidence type="ECO:0000256" key="2">
    <source>
        <dbReference type="ARBA" id="ARBA00022603"/>
    </source>
</evidence>
<evidence type="ECO:0000256" key="1">
    <source>
        <dbReference type="ARBA" id="ARBA00022490"/>
    </source>
</evidence>
<dbReference type="KEGG" id="mlr:MELLADRAFT_60758"/>
<dbReference type="VEuPathDB" id="FungiDB:MELLADRAFT_60758"/>
<evidence type="ECO:0000256" key="3">
    <source>
        <dbReference type="ARBA" id="ARBA00022679"/>
    </source>
</evidence>
<dbReference type="AlphaFoldDB" id="F4RCR0"/>
<name>F4RCR0_MELLP</name>
<dbReference type="EMBL" id="GL883096">
    <property type="protein sequence ID" value="EGG09677.1"/>
    <property type="molecule type" value="Genomic_DNA"/>
</dbReference>
<dbReference type="Gene3D" id="3.40.50.150">
    <property type="entry name" value="Vaccinia Virus protein VP39"/>
    <property type="match status" value="1"/>
</dbReference>
<dbReference type="FunCoup" id="F4RCR0">
    <property type="interactions" value="124"/>
</dbReference>
<evidence type="ECO:0000313" key="6">
    <source>
        <dbReference type="Proteomes" id="UP000001072"/>
    </source>
</evidence>
<dbReference type="InParanoid" id="F4RCR0"/>
<protein>
    <recommendedName>
        <fullName evidence="7">Protein N-terminal and lysine N-methyltransferase EFM7</fullName>
    </recommendedName>
</protein>
<keyword evidence="1" id="KW-0963">Cytoplasm</keyword>
<dbReference type="Proteomes" id="UP000001072">
    <property type="component" value="Unassembled WGS sequence"/>
</dbReference>
<dbReference type="GO" id="GO:0008757">
    <property type="term" value="F:S-adenosylmethionine-dependent methyltransferase activity"/>
    <property type="evidence" value="ECO:0007669"/>
    <property type="project" value="UniProtKB-ARBA"/>
</dbReference>
<dbReference type="GeneID" id="18929604"/>
<dbReference type="PROSITE" id="PS51560">
    <property type="entry name" value="SAM_MT_NNT1"/>
    <property type="match status" value="1"/>
</dbReference>
<keyword evidence="4" id="KW-0949">S-adenosyl-L-methionine</keyword>
<dbReference type="InterPro" id="IPR029063">
    <property type="entry name" value="SAM-dependent_MTases_sf"/>
</dbReference>
<reference evidence="6" key="1">
    <citation type="journal article" date="2011" name="Proc. Natl. Acad. Sci. U.S.A.">
        <title>Obligate biotrophy features unraveled by the genomic analysis of rust fungi.</title>
        <authorList>
            <person name="Duplessis S."/>
            <person name="Cuomo C.A."/>
            <person name="Lin Y.-C."/>
            <person name="Aerts A."/>
            <person name="Tisserant E."/>
            <person name="Veneault-Fourrey C."/>
            <person name="Joly D.L."/>
            <person name="Hacquard S."/>
            <person name="Amselem J."/>
            <person name="Cantarel B.L."/>
            <person name="Chiu R."/>
            <person name="Coutinho P.M."/>
            <person name="Feau N."/>
            <person name="Field M."/>
            <person name="Frey P."/>
            <person name="Gelhaye E."/>
            <person name="Goldberg J."/>
            <person name="Grabherr M.G."/>
            <person name="Kodira C.D."/>
            <person name="Kohler A."/>
            <person name="Kuees U."/>
            <person name="Lindquist E.A."/>
            <person name="Lucas S.M."/>
            <person name="Mago R."/>
            <person name="Mauceli E."/>
            <person name="Morin E."/>
            <person name="Murat C."/>
            <person name="Pangilinan J.L."/>
            <person name="Park R."/>
            <person name="Pearson M."/>
            <person name="Quesneville H."/>
            <person name="Rouhier N."/>
            <person name="Sakthikumar S."/>
            <person name="Salamov A.A."/>
            <person name="Schmutz J."/>
            <person name="Selles B."/>
            <person name="Shapiro H."/>
            <person name="Tanguay P."/>
            <person name="Tuskan G.A."/>
            <person name="Henrissat B."/>
            <person name="Van de Peer Y."/>
            <person name="Rouze P."/>
            <person name="Ellis J.G."/>
            <person name="Dodds P.N."/>
            <person name="Schein J.E."/>
            <person name="Zhong S."/>
            <person name="Hamelin R.C."/>
            <person name="Grigoriev I.V."/>
            <person name="Szabo L.J."/>
            <person name="Martin F."/>
        </authorList>
    </citation>
    <scope>NUCLEOTIDE SEQUENCE [LARGE SCALE GENOMIC DNA]</scope>
    <source>
        <strain evidence="6">98AG31 / pathotype 3-4-7</strain>
    </source>
</reference>
<proteinExistence type="predicted"/>
<gene>
    <name evidence="5" type="ORF">MELLADRAFT_60758</name>
</gene>
<evidence type="ECO:0000313" key="5">
    <source>
        <dbReference type="EMBL" id="EGG09677.1"/>
    </source>
</evidence>
<dbReference type="PANTHER" id="PTHR14614">
    <property type="entry name" value="HEPATOCELLULAR CARCINOMA-ASSOCIATED ANTIGEN"/>
    <property type="match status" value="1"/>
</dbReference>
<dbReference type="InterPro" id="IPR019410">
    <property type="entry name" value="Methyltransf_16"/>
</dbReference>
<organism evidence="6">
    <name type="scientific">Melampsora larici-populina (strain 98AG31 / pathotype 3-4-7)</name>
    <name type="common">Poplar leaf rust fungus</name>
    <dbReference type="NCBI Taxonomy" id="747676"/>
    <lineage>
        <taxon>Eukaryota</taxon>
        <taxon>Fungi</taxon>
        <taxon>Dikarya</taxon>
        <taxon>Basidiomycota</taxon>
        <taxon>Pucciniomycotina</taxon>
        <taxon>Pucciniomycetes</taxon>
        <taxon>Pucciniales</taxon>
        <taxon>Melampsoraceae</taxon>
        <taxon>Melampsora</taxon>
    </lineage>
</organism>
<dbReference type="GO" id="GO:0032259">
    <property type="term" value="P:methylation"/>
    <property type="evidence" value="ECO:0007669"/>
    <property type="project" value="UniProtKB-KW"/>
</dbReference>
<keyword evidence="3" id="KW-0808">Transferase</keyword>
<dbReference type="PANTHER" id="PTHR14614:SF10">
    <property type="entry name" value="PROTEIN N-TERMINAL AND LYSINE N-METHYLTRANSFERASE EFM7"/>
    <property type="match status" value="1"/>
</dbReference>
<dbReference type="eggNOG" id="KOG2920">
    <property type="taxonomic scope" value="Eukaryota"/>
</dbReference>
<dbReference type="GO" id="GO:0005737">
    <property type="term" value="C:cytoplasm"/>
    <property type="evidence" value="ECO:0007669"/>
    <property type="project" value="TreeGrafter"/>
</dbReference>
<evidence type="ECO:0000256" key="4">
    <source>
        <dbReference type="ARBA" id="ARBA00022691"/>
    </source>
</evidence>
<sequence>MMRIDEPANFRPAAPEAQVLDFVRSNGDQLKIRLVGGHPLWGHVLYPAAMLMSKYLEQNAETLLKSVPGAGTTRGKFVLELGAGAGLPGLTSAFEGAELVVTTDFPDADLIDNLKHNADVNLPSQIRDRMIVDGYTWGANPAHILSHLPILDACGAQTPSNTVSPLFDLILLSDLVFNHSQHEALISTCERFLRPRSNPESPTPCLLVFFSHHRPKFMKEDNGLIELAQTRGWTCKKVVEDKNAGLAFPEDEGDPTIRGTVHGWMLTR</sequence>
<evidence type="ECO:0008006" key="7">
    <source>
        <dbReference type="Google" id="ProtNLM"/>
    </source>
</evidence>